<dbReference type="SUPFAM" id="SSF53850">
    <property type="entry name" value="Periplasmic binding protein-like II"/>
    <property type="match status" value="1"/>
</dbReference>
<sequence>MIDYTATKHHWQASIVCHQEQYKIQGDIMKTRFNRLRHLMLHASVLAFGLALSAGAQAFPDKPITLLIPYPPGGSADMLARPIAAQMQKTIKQPVVLEYRPGAGGTIATAQLARSKPDGYTVLMVLAAHAINPSMYKSLPYDTEKDFAPVSVLATLPMLVTAAKQTPANTTQELIDYAKANPDKLTFASAGNGNTSHLAAELFKSATDTKMIHVPYKGSGPAVVAMLSGEVSLMFDSISTSLPHVKAGKLKGLAVTGAKRSAVLPDVPTVAESGVPGFEVNGWYGILAPAGTPEDALMQLNKAFNDAAQTPAVRQQLTQYGYEIEGSTPGQFADLITAEIKKWKTAVDQSGARIE</sequence>
<name>A0A356LJ88_9BURK</name>
<organism evidence="3 4">
    <name type="scientific">Advenella kashmirensis</name>
    <dbReference type="NCBI Taxonomy" id="310575"/>
    <lineage>
        <taxon>Bacteria</taxon>
        <taxon>Pseudomonadati</taxon>
        <taxon>Pseudomonadota</taxon>
        <taxon>Betaproteobacteria</taxon>
        <taxon>Burkholderiales</taxon>
        <taxon>Alcaligenaceae</taxon>
    </lineage>
</organism>
<dbReference type="Gene3D" id="3.40.190.10">
    <property type="entry name" value="Periplasmic binding protein-like II"/>
    <property type="match status" value="1"/>
</dbReference>
<accession>A0A356LJ88</accession>
<dbReference type="PANTHER" id="PTHR42928">
    <property type="entry name" value="TRICARBOXYLATE-BINDING PROTEIN"/>
    <property type="match status" value="1"/>
</dbReference>
<proteinExistence type="inferred from homology"/>
<feature type="transmembrane region" description="Helical" evidence="2">
    <location>
        <begin position="39"/>
        <end position="59"/>
    </location>
</feature>
<gene>
    <name evidence="3" type="ORF">DD666_16990</name>
</gene>
<dbReference type="Pfam" id="PF03401">
    <property type="entry name" value="TctC"/>
    <property type="match status" value="1"/>
</dbReference>
<dbReference type="InterPro" id="IPR005064">
    <property type="entry name" value="BUG"/>
</dbReference>
<comment type="similarity">
    <text evidence="1">Belongs to the UPF0065 (bug) family.</text>
</comment>
<evidence type="ECO:0000313" key="3">
    <source>
        <dbReference type="EMBL" id="HBP31093.1"/>
    </source>
</evidence>
<dbReference type="Proteomes" id="UP000264036">
    <property type="component" value="Unassembled WGS sequence"/>
</dbReference>
<dbReference type="AlphaFoldDB" id="A0A356LJ88"/>
<dbReference type="PANTHER" id="PTHR42928:SF5">
    <property type="entry name" value="BLR1237 PROTEIN"/>
    <property type="match status" value="1"/>
</dbReference>
<dbReference type="InterPro" id="IPR042100">
    <property type="entry name" value="Bug_dom1"/>
</dbReference>
<dbReference type="CDD" id="cd13578">
    <property type="entry name" value="PBP2_Bug27"/>
    <property type="match status" value="1"/>
</dbReference>
<dbReference type="Gene3D" id="3.40.190.150">
    <property type="entry name" value="Bordetella uptake gene, domain 1"/>
    <property type="match status" value="1"/>
</dbReference>
<keyword evidence="2" id="KW-1133">Transmembrane helix</keyword>
<evidence type="ECO:0000256" key="1">
    <source>
        <dbReference type="ARBA" id="ARBA00006987"/>
    </source>
</evidence>
<protein>
    <submittedName>
        <fullName evidence="3">MFS transporter</fullName>
    </submittedName>
</protein>
<keyword evidence="2" id="KW-0472">Membrane</keyword>
<reference evidence="3 4" key="1">
    <citation type="journal article" date="2018" name="Nat. Biotechnol.">
        <title>A standardized bacterial taxonomy based on genome phylogeny substantially revises the tree of life.</title>
        <authorList>
            <person name="Parks D.H."/>
            <person name="Chuvochina M."/>
            <person name="Waite D.W."/>
            <person name="Rinke C."/>
            <person name="Skarshewski A."/>
            <person name="Chaumeil P.A."/>
            <person name="Hugenholtz P."/>
        </authorList>
    </citation>
    <scope>NUCLEOTIDE SEQUENCE [LARGE SCALE GENOMIC DNA]</scope>
    <source>
        <strain evidence="3">UBA10707</strain>
    </source>
</reference>
<evidence type="ECO:0000313" key="4">
    <source>
        <dbReference type="Proteomes" id="UP000264036"/>
    </source>
</evidence>
<comment type="caution">
    <text evidence="3">The sequence shown here is derived from an EMBL/GenBank/DDBJ whole genome shotgun (WGS) entry which is preliminary data.</text>
</comment>
<dbReference type="EMBL" id="DOEK01000035">
    <property type="protein sequence ID" value="HBP31093.1"/>
    <property type="molecule type" value="Genomic_DNA"/>
</dbReference>
<dbReference type="PIRSF" id="PIRSF017082">
    <property type="entry name" value="YflP"/>
    <property type="match status" value="1"/>
</dbReference>
<keyword evidence="2" id="KW-0812">Transmembrane</keyword>
<evidence type="ECO:0000256" key="2">
    <source>
        <dbReference type="SAM" id="Phobius"/>
    </source>
</evidence>